<reference evidence="1" key="1">
    <citation type="submission" date="2025-08" db="UniProtKB">
        <authorList>
            <consortium name="Ensembl"/>
        </authorList>
    </citation>
    <scope>IDENTIFICATION</scope>
</reference>
<accession>A0A8D0GJE2</accession>
<evidence type="ECO:0000313" key="2">
    <source>
        <dbReference type="Proteomes" id="UP000694392"/>
    </source>
</evidence>
<evidence type="ECO:0008006" key="3">
    <source>
        <dbReference type="Google" id="ProtNLM"/>
    </source>
</evidence>
<dbReference type="GeneTree" id="ENSGT00510000050415"/>
<dbReference type="OMA" id="KECANCE"/>
<dbReference type="Proteomes" id="UP000694392">
    <property type="component" value="Unplaced"/>
</dbReference>
<reference evidence="1" key="2">
    <citation type="submission" date="2025-09" db="UniProtKB">
        <authorList>
            <consortium name="Ensembl"/>
        </authorList>
    </citation>
    <scope>IDENTIFICATION</scope>
</reference>
<dbReference type="Ensembl" id="ENSSPUT00000007476.1">
    <property type="protein sequence ID" value="ENSSPUP00000007019.1"/>
    <property type="gene ID" value="ENSSPUG00000005432.1"/>
</dbReference>
<dbReference type="AlphaFoldDB" id="A0A8D0GJE2"/>
<name>A0A8D0GJE2_SPHPU</name>
<organism evidence="1 2">
    <name type="scientific">Sphenodon punctatus</name>
    <name type="common">Tuatara</name>
    <name type="synonym">Hatteria punctata</name>
    <dbReference type="NCBI Taxonomy" id="8508"/>
    <lineage>
        <taxon>Eukaryota</taxon>
        <taxon>Metazoa</taxon>
        <taxon>Chordata</taxon>
        <taxon>Craniata</taxon>
        <taxon>Vertebrata</taxon>
        <taxon>Euteleostomi</taxon>
        <taxon>Lepidosauria</taxon>
        <taxon>Sphenodontia</taxon>
        <taxon>Sphenodontidae</taxon>
        <taxon>Sphenodon</taxon>
    </lineage>
</organism>
<sequence>DYLEPLFRQAAFFTSVSGNSLQGHFAFHCPDDVDGKKCGKEWSYWEVRQNASLNKTEQDNFEEKIALFAAKRFCDFKECANCESHVECKDLTNLRVYCIICHSLKGMHFEFCWQCLKPWKGSGTASDKCENEGCVNQQLEVLANCKLKDLPGSEIKTVLPSGRVPPVGCSLSTKRNVDNLHLMSS</sequence>
<protein>
    <recommendedName>
        <fullName evidence="3">RING-type domain-containing protein</fullName>
    </recommendedName>
</protein>
<keyword evidence="2" id="KW-1185">Reference proteome</keyword>
<proteinExistence type="predicted"/>
<evidence type="ECO:0000313" key="1">
    <source>
        <dbReference type="Ensembl" id="ENSSPUP00000007019.1"/>
    </source>
</evidence>